<gene>
    <name evidence="1" type="ORF">RSO01_71410</name>
</gene>
<reference evidence="1 2" key="1">
    <citation type="submission" date="2019-07" db="EMBL/GenBank/DDBJ databases">
        <title>Whole genome shotgun sequence of Reyranella soli NBRC 108950.</title>
        <authorList>
            <person name="Hosoyama A."/>
            <person name="Uohara A."/>
            <person name="Ohji S."/>
            <person name="Ichikawa N."/>
        </authorList>
    </citation>
    <scope>NUCLEOTIDE SEQUENCE [LARGE SCALE GENOMIC DNA]</scope>
    <source>
        <strain evidence="1 2">NBRC 108950</strain>
    </source>
</reference>
<keyword evidence="2" id="KW-1185">Reference proteome</keyword>
<sequence length="443" mass="48685">MVFREAIERDTVDLLTLAGRVATETGHDPFDGALHRDLATLGNDHLAQERRLETAALTLRKVWLSAAHRPADASLKSPRDGDIARVPCGDSLHFGYERDLDMSILEDRGAAYAPPPAGWTSDMVIFRSGQAALAAILQFVASAWGDRRTLSVAHAGAYFETRALLDAWPRQNFRPTHPSVVSADVVICEPVWCNGCFAATKRLPRARHVLLIDTTMVGPACDLSPWLLAAGNDCDLAIAFSSGLKLDQAGLELANVGIARVLVRDGAQRRSEITGRLRQLRGLMATGLTLDELSALSAPWFLDRAYVDNYVAAIFANNRVLAHAIGHESPVFGPHCHPALTSNADAPFCAIQLREPSPSRYRRFVEIVEQQRERRGLLLAKGGSFGFRGHRFELIEPAPDQGHPFLRLAMGWRDGHSCRGLGELFHELAAYESFEALDRAYGR</sequence>
<accession>A0A512NM01</accession>
<protein>
    <submittedName>
        <fullName evidence="1">Uncharacterized protein</fullName>
    </submittedName>
</protein>
<evidence type="ECO:0000313" key="2">
    <source>
        <dbReference type="Proteomes" id="UP000321058"/>
    </source>
</evidence>
<dbReference type="AlphaFoldDB" id="A0A512NM01"/>
<evidence type="ECO:0000313" key="1">
    <source>
        <dbReference type="EMBL" id="GEP59975.1"/>
    </source>
</evidence>
<dbReference type="OrthoDB" id="5184540at2"/>
<dbReference type="Proteomes" id="UP000321058">
    <property type="component" value="Unassembled WGS sequence"/>
</dbReference>
<proteinExistence type="predicted"/>
<organism evidence="1 2">
    <name type="scientific">Reyranella soli</name>
    <dbReference type="NCBI Taxonomy" id="1230389"/>
    <lineage>
        <taxon>Bacteria</taxon>
        <taxon>Pseudomonadati</taxon>
        <taxon>Pseudomonadota</taxon>
        <taxon>Alphaproteobacteria</taxon>
        <taxon>Hyphomicrobiales</taxon>
        <taxon>Reyranellaceae</taxon>
        <taxon>Reyranella</taxon>
    </lineage>
</organism>
<dbReference type="EMBL" id="BKAJ01000146">
    <property type="protein sequence ID" value="GEP59975.1"/>
    <property type="molecule type" value="Genomic_DNA"/>
</dbReference>
<comment type="caution">
    <text evidence="1">The sequence shown here is derived from an EMBL/GenBank/DDBJ whole genome shotgun (WGS) entry which is preliminary data.</text>
</comment>
<name>A0A512NM01_9HYPH</name>